<comment type="caution">
    <text evidence="1">The sequence shown here is derived from an EMBL/GenBank/DDBJ whole genome shotgun (WGS) entry which is preliminary data.</text>
</comment>
<gene>
    <name evidence="1" type="ORF">AYI70_g7157</name>
</gene>
<name>A0A1R1XLU4_9FUNG</name>
<organism evidence="1 2">
    <name type="scientific">Smittium culicis</name>
    <dbReference type="NCBI Taxonomy" id="133412"/>
    <lineage>
        <taxon>Eukaryota</taxon>
        <taxon>Fungi</taxon>
        <taxon>Fungi incertae sedis</taxon>
        <taxon>Zoopagomycota</taxon>
        <taxon>Kickxellomycotina</taxon>
        <taxon>Harpellomycetes</taxon>
        <taxon>Harpellales</taxon>
        <taxon>Legeriomycetaceae</taxon>
        <taxon>Smittium</taxon>
    </lineage>
</organism>
<dbReference type="AlphaFoldDB" id="A0A1R1XLU4"/>
<dbReference type="Proteomes" id="UP000187283">
    <property type="component" value="Unassembled WGS sequence"/>
</dbReference>
<reference evidence="1 2" key="1">
    <citation type="submission" date="2017-01" db="EMBL/GenBank/DDBJ databases">
        <authorList>
            <person name="Mah S.A."/>
            <person name="Swanson W.J."/>
            <person name="Moy G.W."/>
            <person name="Vacquier V.D."/>
        </authorList>
    </citation>
    <scope>NUCLEOTIDE SEQUENCE [LARGE SCALE GENOMIC DNA]</scope>
    <source>
        <strain evidence="1 2">GSMNP</strain>
    </source>
</reference>
<protein>
    <submittedName>
        <fullName evidence="1">Uncharacterized protein</fullName>
    </submittedName>
</protein>
<keyword evidence="2" id="KW-1185">Reference proteome</keyword>
<dbReference type="EMBL" id="LSSN01002616">
    <property type="protein sequence ID" value="OMJ15608.1"/>
    <property type="molecule type" value="Genomic_DNA"/>
</dbReference>
<proteinExistence type="predicted"/>
<sequence>MRRKKRDQTEILKAIVLELEYS</sequence>
<evidence type="ECO:0000313" key="1">
    <source>
        <dbReference type="EMBL" id="OMJ15608.1"/>
    </source>
</evidence>
<accession>A0A1R1XLU4</accession>
<evidence type="ECO:0000313" key="2">
    <source>
        <dbReference type="Proteomes" id="UP000187283"/>
    </source>
</evidence>
<feature type="non-terminal residue" evidence="1">
    <location>
        <position position="22"/>
    </location>
</feature>